<feature type="compositionally biased region" description="Basic and acidic residues" evidence="4">
    <location>
        <begin position="226"/>
        <end position="244"/>
    </location>
</feature>
<accession>A0A1R1YIS8</accession>
<evidence type="ECO:0000256" key="2">
    <source>
        <dbReference type="ARBA" id="ARBA00005904"/>
    </source>
</evidence>
<reference evidence="8" key="1">
    <citation type="submission" date="2017-01" db="EMBL/GenBank/DDBJ databases">
        <authorList>
            <person name="Wang Y."/>
            <person name="White M."/>
            <person name="Kvist S."/>
            <person name="Moncalvo J.-M."/>
        </authorList>
    </citation>
    <scope>NUCLEOTIDE SEQUENCE [LARGE SCALE GENOMIC DNA]</scope>
    <source>
        <strain evidence="8">ID-206-W2</strain>
    </source>
</reference>
<feature type="region of interest" description="Disordered" evidence="4">
    <location>
        <begin position="38"/>
        <end position="366"/>
    </location>
</feature>
<organism evidence="6 8">
    <name type="scientific">Smittium culicis</name>
    <dbReference type="NCBI Taxonomy" id="133412"/>
    <lineage>
        <taxon>Eukaryota</taxon>
        <taxon>Fungi</taxon>
        <taxon>Fungi incertae sedis</taxon>
        <taxon>Zoopagomycota</taxon>
        <taxon>Kickxellomycotina</taxon>
        <taxon>Harpellomycetes</taxon>
        <taxon>Harpellales</taxon>
        <taxon>Legeriomycetaceae</taxon>
        <taxon>Smittium</taxon>
    </lineage>
</organism>
<feature type="compositionally biased region" description="Low complexity" evidence="4">
    <location>
        <begin position="325"/>
        <end position="335"/>
    </location>
</feature>
<dbReference type="PANTHER" id="PTHR14369">
    <property type="entry name" value="SURFEIT LOCUS PROTEIN 6"/>
    <property type="match status" value="1"/>
</dbReference>
<sequence length="366" mass="40526">MKNPKKSDLEEAAARKNIKKSQLELGRHKTVQEIVLEKADLKTQEHQDDEEEHDDLEGEELSFDQDSDYEDISETEENGENKIDITMDEATKTPASMQAVGISELRNRLQSRIEMLRKNRMPKKPNPNAQQSQPRNNSKKRQRAFPIPHVPDEKLVSYDNISGSNSHQDSINGGGDFRKAKKLKTDISIGNNLNISSPGGKASSKGSKKAPPTKHQKLLKIKSKKEKLETLAKKNPEKHAEVAENSKWTMAILKASGVKLSNDEKLVSKSLKKQQQAKNKSAKTWAERKSTVKKSIAERQSKREANLKARSEGKKKSSKKGPGGKSSASKGVKVSKSSKKSGSSGGKKTRPGFEGAPASRSKKSRK</sequence>
<comment type="similarity">
    <text evidence="2">Belongs to the SURF6 family.</text>
</comment>
<feature type="domain" description="Ribosomal RNA-processing protein 14/surfeit locus protein 6 C-terminal" evidence="5">
    <location>
        <begin position="160"/>
        <end position="320"/>
    </location>
</feature>
<feature type="compositionally biased region" description="Low complexity" evidence="4">
    <location>
        <begin position="273"/>
        <end position="283"/>
    </location>
</feature>
<comment type="caution">
    <text evidence="6">The sequence shown here is derived from an EMBL/GenBank/DDBJ whole genome shotgun (WGS) entry which is preliminary data.</text>
</comment>
<proteinExistence type="inferred from homology"/>
<evidence type="ECO:0000259" key="5">
    <source>
        <dbReference type="Pfam" id="PF04935"/>
    </source>
</evidence>
<feature type="compositionally biased region" description="Basic residues" evidence="4">
    <location>
        <begin position="206"/>
        <end position="225"/>
    </location>
</feature>
<feature type="region of interest" description="Disordered" evidence="4">
    <location>
        <begin position="1"/>
        <end position="20"/>
    </location>
</feature>
<feature type="compositionally biased region" description="Polar residues" evidence="4">
    <location>
        <begin position="159"/>
        <end position="171"/>
    </location>
</feature>
<dbReference type="InterPro" id="IPR007019">
    <property type="entry name" value="SURF6"/>
</dbReference>
<feature type="compositionally biased region" description="Basic and acidic residues" evidence="4">
    <location>
        <begin position="1"/>
        <end position="14"/>
    </location>
</feature>
<reference evidence="6" key="2">
    <citation type="submission" date="2017-01" db="EMBL/GenBank/DDBJ databases">
        <authorList>
            <person name="Mah S.A."/>
            <person name="Swanson W.J."/>
            <person name="Moy G.W."/>
            <person name="Vacquier V.D."/>
        </authorList>
    </citation>
    <scope>NUCLEOTIDE SEQUENCE [LARGE SCALE GENOMIC DNA]</scope>
    <source>
        <strain evidence="6">ID-206-W2</strain>
    </source>
</reference>
<keyword evidence="8" id="KW-1185">Reference proteome</keyword>
<dbReference type="GO" id="GO:0042273">
    <property type="term" value="P:ribosomal large subunit biogenesis"/>
    <property type="evidence" value="ECO:0007669"/>
    <property type="project" value="TreeGrafter"/>
</dbReference>
<evidence type="ECO:0000313" key="6">
    <source>
        <dbReference type="EMBL" id="OMJ26695.1"/>
    </source>
</evidence>
<feature type="compositionally biased region" description="Basic and acidic residues" evidence="4">
    <location>
        <begin position="285"/>
        <end position="315"/>
    </location>
</feature>
<feature type="compositionally biased region" description="Low complexity" evidence="4">
    <location>
        <begin position="196"/>
        <end position="205"/>
    </location>
</feature>
<gene>
    <name evidence="7" type="ORF">AYI69_g2140</name>
    <name evidence="6" type="ORF">AYI69_g3898</name>
</gene>
<dbReference type="Pfam" id="PF04935">
    <property type="entry name" value="SURF6"/>
    <property type="match status" value="1"/>
</dbReference>
<dbReference type="OrthoDB" id="444809at2759"/>
<dbReference type="InterPro" id="IPR029190">
    <property type="entry name" value="Rrp14/SURF6_C"/>
</dbReference>
<dbReference type="EMBL" id="LSSM01000609">
    <property type="protein sequence ID" value="OMJ28391.1"/>
    <property type="molecule type" value="Genomic_DNA"/>
</dbReference>
<evidence type="ECO:0000256" key="4">
    <source>
        <dbReference type="SAM" id="MobiDB-lite"/>
    </source>
</evidence>
<evidence type="ECO:0000256" key="1">
    <source>
        <dbReference type="ARBA" id="ARBA00004123"/>
    </source>
</evidence>
<evidence type="ECO:0000313" key="7">
    <source>
        <dbReference type="EMBL" id="OMJ28391.1"/>
    </source>
</evidence>
<feature type="compositionally biased region" description="Basic and acidic residues" evidence="4">
    <location>
        <begin position="79"/>
        <end position="91"/>
    </location>
</feature>
<dbReference type="GO" id="GO:0003723">
    <property type="term" value="F:RNA binding"/>
    <property type="evidence" value="ECO:0007669"/>
    <property type="project" value="TreeGrafter"/>
</dbReference>
<keyword evidence="3" id="KW-0539">Nucleus</keyword>
<comment type="subcellular location">
    <subcellularLocation>
        <location evidence="1">Nucleus</location>
    </subcellularLocation>
</comment>
<name>A0A1R1YIS8_9FUNG</name>
<dbReference type="GO" id="GO:0042274">
    <property type="term" value="P:ribosomal small subunit biogenesis"/>
    <property type="evidence" value="ECO:0007669"/>
    <property type="project" value="TreeGrafter"/>
</dbReference>
<evidence type="ECO:0000256" key="3">
    <source>
        <dbReference type="ARBA" id="ARBA00023242"/>
    </source>
</evidence>
<dbReference type="AlphaFoldDB" id="A0A1R1YIS8"/>
<feature type="compositionally biased region" description="Acidic residues" evidence="4">
    <location>
        <begin position="47"/>
        <end position="78"/>
    </location>
</feature>
<dbReference type="GO" id="GO:0003677">
    <property type="term" value="F:DNA binding"/>
    <property type="evidence" value="ECO:0007669"/>
    <property type="project" value="TreeGrafter"/>
</dbReference>
<protein>
    <submittedName>
        <fullName evidence="6">Ribosomal RNA-processing protein 14</fullName>
    </submittedName>
</protein>
<feature type="compositionally biased region" description="Polar residues" evidence="4">
    <location>
        <begin position="127"/>
        <end position="136"/>
    </location>
</feature>
<evidence type="ECO:0000313" key="8">
    <source>
        <dbReference type="Proteomes" id="UP000187429"/>
    </source>
</evidence>
<dbReference type="PANTHER" id="PTHR14369:SF0">
    <property type="entry name" value="SURFEIT LOCUS PROTEIN 6"/>
    <property type="match status" value="1"/>
</dbReference>
<dbReference type="Proteomes" id="UP000187429">
    <property type="component" value="Unassembled WGS sequence"/>
</dbReference>
<dbReference type="GO" id="GO:0005730">
    <property type="term" value="C:nucleolus"/>
    <property type="evidence" value="ECO:0007669"/>
    <property type="project" value="TreeGrafter"/>
</dbReference>
<dbReference type="EMBL" id="LSSM01001402">
    <property type="protein sequence ID" value="OMJ26695.1"/>
    <property type="molecule type" value="Genomic_DNA"/>
</dbReference>